<dbReference type="EMBL" id="JAWLNX010000010">
    <property type="protein sequence ID" value="MEB3368954.1"/>
    <property type="molecule type" value="Genomic_DNA"/>
</dbReference>
<dbReference type="SUPFAM" id="SSF55931">
    <property type="entry name" value="Glutamine synthetase/guanido kinase"/>
    <property type="match status" value="1"/>
</dbReference>
<name>A0ABU6AC35_9PSEU</name>
<proteinExistence type="inferred from homology"/>
<dbReference type="Pfam" id="PF00120">
    <property type="entry name" value="Gln-synt_C"/>
    <property type="match status" value="1"/>
</dbReference>
<organism evidence="3 4">
    <name type="scientific">Saccharopolyspora mangrovi</name>
    <dbReference type="NCBI Taxonomy" id="3082379"/>
    <lineage>
        <taxon>Bacteria</taxon>
        <taxon>Bacillati</taxon>
        <taxon>Actinomycetota</taxon>
        <taxon>Actinomycetes</taxon>
        <taxon>Pseudonocardiales</taxon>
        <taxon>Pseudonocardiaceae</taxon>
        <taxon>Saccharopolyspora</taxon>
    </lineage>
</organism>
<feature type="domain" description="GS catalytic" evidence="2">
    <location>
        <begin position="2"/>
        <end position="53"/>
    </location>
</feature>
<reference evidence="3 4" key="1">
    <citation type="submission" date="2023-10" db="EMBL/GenBank/DDBJ databases">
        <title>Saccharopolyspora sp. nov., isolated from mangrove soil.</title>
        <authorList>
            <person name="Lu Y."/>
            <person name="Liu W."/>
        </authorList>
    </citation>
    <scope>NUCLEOTIDE SEQUENCE [LARGE SCALE GENOMIC DNA]</scope>
    <source>
        <strain evidence="3 4">S2-29</strain>
    </source>
</reference>
<evidence type="ECO:0000313" key="4">
    <source>
        <dbReference type="Proteomes" id="UP001327093"/>
    </source>
</evidence>
<comment type="similarity">
    <text evidence="1">Belongs to the glutamine synthetase family.</text>
</comment>
<protein>
    <recommendedName>
        <fullName evidence="2">GS catalytic domain-containing protein</fullName>
    </recommendedName>
</protein>
<dbReference type="RefSeq" id="WP_324266450.1">
    <property type="nucleotide sequence ID" value="NZ_JAWLNX010000010.1"/>
</dbReference>
<keyword evidence="4" id="KW-1185">Reference proteome</keyword>
<sequence>MTEQQTTDIPGLPLDLTEALEELEKDTTVRGWFPPDLVRTHLDVKRAELRAVEGLSPAEVCRRLVDAY</sequence>
<evidence type="ECO:0000259" key="2">
    <source>
        <dbReference type="Pfam" id="PF00120"/>
    </source>
</evidence>
<dbReference type="Proteomes" id="UP001327093">
    <property type="component" value="Unassembled WGS sequence"/>
</dbReference>
<gene>
    <name evidence="3" type="ORF">R4I43_16215</name>
</gene>
<evidence type="ECO:0000256" key="1">
    <source>
        <dbReference type="RuleBase" id="RU000384"/>
    </source>
</evidence>
<evidence type="ECO:0000313" key="3">
    <source>
        <dbReference type="EMBL" id="MEB3368954.1"/>
    </source>
</evidence>
<comment type="caution">
    <text evidence="3">The sequence shown here is derived from an EMBL/GenBank/DDBJ whole genome shotgun (WGS) entry which is preliminary data.</text>
</comment>
<dbReference type="InterPro" id="IPR014746">
    <property type="entry name" value="Gln_synth/guanido_kin_cat_dom"/>
</dbReference>
<accession>A0ABU6AC35</accession>
<dbReference type="InterPro" id="IPR008146">
    <property type="entry name" value="Gln_synth_cat_dom"/>
</dbReference>
<dbReference type="Gene3D" id="3.30.590.10">
    <property type="entry name" value="Glutamine synthetase/guanido kinase, catalytic domain"/>
    <property type="match status" value="1"/>
</dbReference>